<dbReference type="SUPFAM" id="SSF56935">
    <property type="entry name" value="Porins"/>
    <property type="match status" value="1"/>
</dbReference>
<evidence type="ECO:0000259" key="2">
    <source>
        <dbReference type="Pfam" id="PF07715"/>
    </source>
</evidence>
<keyword evidence="3" id="KW-0675">Receptor</keyword>
<dbReference type="InterPro" id="IPR008969">
    <property type="entry name" value="CarboxyPept-like_regulatory"/>
</dbReference>
<evidence type="ECO:0000313" key="3">
    <source>
        <dbReference type="EMBL" id="KAA6349091.1"/>
    </source>
</evidence>
<accession>A0A5J4SUC7</accession>
<keyword evidence="1" id="KW-0732">Signal</keyword>
<dbReference type="PROSITE" id="PS52016">
    <property type="entry name" value="TONB_DEPENDENT_REC_3"/>
    <property type="match status" value="1"/>
</dbReference>
<evidence type="ECO:0000256" key="1">
    <source>
        <dbReference type="ARBA" id="ARBA00022729"/>
    </source>
</evidence>
<dbReference type="NCBIfam" id="TIGR04057">
    <property type="entry name" value="SusC_RagA_signa"/>
    <property type="match status" value="1"/>
</dbReference>
<comment type="caution">
    <text evidence="3">The sequence shown here is derived from an EMBL/GenBank/DDBJ whole genome shotgun (WGS) entry which is preliminary data.</text>
</comment>
<gene>
    <name evidence="3" type="ORF">EZS27_003487</name>
</gene>
<dbReference type="SUPFAM" id="SSF49464">
    <property type="entry name" value="Carboxypeptidase regulatory domain-like"/>
    <property type="match status" value="1"/>
</dbReference>
<dbReference type="AlphaFoldDB" id="A0A5J4SUC7"/>
<dbReference type="InterPro" id="IPR037066">
    <property type="entry name" value="Plug_dom_sf"/>
</dbReference>
<name>A0A5J4SUC7_9ZZZZ</name>
<dbReference type="Pfam" id="PF07715">
    <property type="entry name" value="Plug"/>
    <property type="match status" value="1"/>
</dbReference>
<dbReference type="Pfam" id="PF13715">
    <property type="entry name" value="CarbopepD_reg_2"/>
    <property type="match status" value="1"/>
</dbReference>
<dbReference type="PANTHER" id="PTHR30069:SF29">
    <property type="entry name" value="HEMOGLOBIN AND HEMOGLOBIN-HAPTOGLOBIN-BINDING PROTEIN 1-RELATED"/>
    <property type="match status" value="1"/>
</dbReference>
<dbReference type="EMBL" id="SNRY01000054">
    <property type="protein sequence ID" value="KAA6349091.1"/>
    <property type="molecule type" value="Genomic_DNA"/>
</dbReference>
<dbReference type="FunFam" id="2.60.40.1120:FF:000003">
    <property type="entry name" value="Outer membrane protein Omp121"/>
    <property type="match status" value="1"/>
</dbReference>
<dbReference type="GO" id="GO:0015344">
    <property type="term" value="F:siderophore uptake transmembrane transporter activity"/>
    <property type="evidence" value="ECO:0007669"/>
    <property type="project" value="TreeGrafter"/>
</dbReference>
<feature type="domain" description="TonB-dependent receptor plug" evidence="2">
    <location>
        <begin position="139"/>
        <end position="250"/>
    </location>
</feature>
<sequence length="268" mass="28479">MIDITTRKQRRHAWRLCVNEQFTGWNKLKICFLCIFSLFAGVNALAQDRSISGKVVDAATNDPLIGVSIAVKNTSTGTVSDVDGRFQLRVSPNSILVISYVGYTTQEITLGAQTYLSVELKEDAHALDELVVVGYGTQKKSDVTGSVTSISKDRLSKIPVTNVLQAVQGAAAGVNITQASSMPGEEPLVLIRGRNSINAETGPYVVVDGIPISKSGGTLNDVNPGDIASIEILKDASAVAIYGTNGANGVILVTTKRGNSNKPVIRYN</sequence>
<dbReference type="InterPro" id="IPR012910">
    <property type="entry name" value="Plug_dom"/>
</dbReference>
<dbReference type="PANTHER" id="PTHR30069">
    <property type="entry name" value="TONB-DEPENDENT OUTER MEMBRANE RECEPTOR"/>
    <property type="match status" value="1"/>
</dbReference>
<dbReference type="Gene3D" id="2.60.40.1120">
    <property type="entry name" value="Carboxypeptidase-like, regulatory domain"/>
    <property type="match status" value="1"/>
</dbReference>
<organism evidence="3">
    <name type="scientific">termite gut metagenome</name>
    <dbReference type="NCBI Taxonomy" id="433724"/>
    <lineage>
        <taxon>unclassified sequences</taxon>
        <taxon>metagenomes</taxon>
        <taxon>organismal metagenomes</taxon>
    </lineage>
</organism>
<proteinExistence type="predicted"/>
<dbReference type="InterPro" id="IPR039426">
    <property type="entry name" value="TonB-dep_rcpt-like"/>
</dbReference>
<reference evidence="3" key="1">
    <citation type="submission" date="2019-03" db="EMBL/GenBank/DDBJ databases">
        <title>Single cell metagenomics reveals metabolic interactions within the superorganism composed of flagellate Streblomastix strix and complex community of Bacteroidetes bacteria on its surface.</title>
        <authorList>
            <person name="Treitli S.C."/>
            <person name="Kolisko M."/>
            <person name="Husnik F."/>
            <person name="Keeling P."/>
            <person name="Hampl V."/>
        </authorList>
    </citation>
    <scope>NUCLEOTIDE SEQUENCE</scope>
    <source>
        <strain evidence="3">STM</strain>
    </source>
</reference>
<dbReference type="InterPro" id="IPR023997">
    <property type="entry name" value="TonB-dep_OMP_SusC/RagA_CS"/>
</dbReference>
<dbReference type="GO" id="GO:0044718">
    <property type="term" value="P:siderophore transmembrane transport"/>
    <property type="evidence" value="ECO:0007669"/>
    <property type="project" value="TreeGrafter"/>
</dbReference>
<dbReference type="Gene3D" id="2.170.130.10">
    <property type="entry name" value="TonB-dependent receptor, plug domain"/>
    <property type="match status" value="1"/>
</dbReference>
<protein>
    <submittedName>
        <fullName evidence="3">TonB-dependent receptor SusC</fullName>
    </submittedName>
</protein>